<keyword evidence="6" id="KW-0547">Nucleotide-binding</keyword>
<evidence type="ECO:0000256" key="7">
    <source>
        <dbReference type="ARBA" id="ARBA00022759"/>
    </source>
</evidence>
<evidence type="ECO:0000256" key="10">
    <source>
        <dbReference type="ARBA" id="ARBA00023125"/>
    </source>
</evidence>
<evidence type="ECO:0000256" key="5">
    <source>
        <dbReference type="ARBA" id="ARBA00022723"/>
    </source>
</evidence>
<accession>A0AAE0Z9E6</accession>
<dbReference type="InterPro" id="IPR049012">
    <property type="entry name" value="Mutator_transp_dom"/>
</dbReference>
<sequence>MGHRAHIEKARGTDTDNIDYCSKQDKQAFIFGQPIDGTMENGGGSNRLEEAVAWAHYLAQRDRKEHAKCDPSVADPQTLMDIAMSYDGSWLTRGHTSLIGVGFVIEVLTGLVLDAYVKSSHCQVCLIKETLQKEDAHKFAVRSNNILDQVYATEISSGLLA</sequence>
<dbReference type="GO" id="GO:0006260">
    <property type="term" value="P:DNA replication"/>
    <property type="evidence" value="ECO:0007669"/>
    <property type="project" value="UniProtKB-KW"/>
</dbReference>
<keyword evidence="2" id="KW-0548">Nucleotidyltransferase</keyword>
<keyword evidence="10" id="KW-0238">DNA-binding</keyword>
<dbReference type="GO" id="GO:0046872">
    <property type="term" value="F:metal ion binding"/>
    <property type="evidence" value="ECO:0007669"/>
    <property type="project" value="UniProtKB-KW"/>
</dbReference>
<comment type="caution">
    <text evidence="12">The sequence shown here is derived from an EMBL/GenBank/DDBJ whole genome shotgun (WGS) entry which is preliminary data.</text>
</comment>
<keyword evidence="8" id="KW-0378">Hydrolase</keyword>
<keyword evidence="4" id="KW-0540">Nuclease</keyword>
<evidence type="ECO:0000256" key="3">
    <source>
        <dbReference type="ARBA" id="ARBA00022705"/>
    </source>
</evidence>
<keyword evidence="1" id="KW-0808">Transferase</keyword>
<name>A0AAE0Z9E6_9GAST</name>
<dbReference type="GO" id="GO:0004519">
    <property type="term" value="F:endonuclease activity"/>
    <property type="evidence" value="ECO:0007669"/>
    <property type="project" value="UniProtKB-KW"/>
</dbReference>
<organism evidence="12 13">
    <name type="scientific">Elysia crispata</name>
    <name type="common">lettuce slug</name>
    <dbReference type="NCBI Taxonomy" id="231223"/>
    <lineage>
        <taxon>Eukaryota</taxon>
        <taxon>Metazoa</taxon>
        <taxon>Spiralia</taxon>
        <taxon>Lophotrochozoa</taxon>
        <taxon>Mollusca</taxon>
        <taxon>Gastropoda</taxon>
        <taxon>Heterobranchia</taxon>
        <taxon>Euthyneura</taxon>
        <taxon>Panpulmonata</taxon>
        <taxon>Sacoglossa</taxon>
        <taxon>Placobranchoidea</taxon>
        <taxon>Plakobranchidae</taxon>
        <taxon>Elysia</taxon>
    </lineage>
</organism>
<dbReference type="InterPro" id="IPR049912">
    <property type="entry name" value="CRESS_DNA_REP"/>
</dbReference>
<evidence type="ECO:0000256" key="4">
    <source>
        <dbReference type="ARBA" id="ARBA00022722"/>
    </source>
</evidence>
<evidence type="ECO:0000256" key="9">
    <source>
        <dbReference type="ARBA" id="ARBA00023124"/>
    </source>
</evidence>
<dbReference type="GO" id="GO:0003677">
    <property type="term" value="F:DNA binding"/>
    <property type="evidence" value="ECO:0007669"/>
    <property type="project" value="UniProtKB-KW"/>
</dbReference>
<evidence type="ECO:0000256" key="1">
    <source>
        <dbReference type="ARBA" id="ARBA00022679"/>
    </source>
</evidence>
<evidence type="ECO:0000313" key="13">
    <source>
        <dbReference type="Proteomes" id="UP001283361"/>
    </source>
</evidence>
<gene>
    <name evidence="12" type="ORF">RRG08_062853</name>
</gene>
<keyword evidence="3" id="KW-0235">DNA replication</keyword>
<dbReference type="EMBL" id="JAWDGP010004323">
    <property type="protein sequence ID" value="KAK3765293.1"/>
    <property type="molecule type" value="Genomic_DNA"/>
</dbReference>
<dbReference type="Proteomes" id="UP001283361">
    <property type="component" value="Unassembled WGS sequence"/>
</dbReference>
<reference evidence="12" key="1">
    <citation type="journal article" date="2023" name="G3 (Bethesda)">
        <title>A reference genome for the long-term kleptoplast-retaining sea slug Elysia crispata morphotype clarki.</title>
        <authorList>
            <person name="Eastman K.E."/>
            <person name="Pendleton A.L."/>
            <person name="Shaikh M.A."/>
            <person name="Suttiyut T."/>
            <person name="Ogas R."/>
            <person name="Tomko P."/>
            <person name="Gavelis G."/>
            <person name="Widhalm J.R."/>
            <person name="Wisecaver J.H."/>
        </authorList>
    </citation>
    <scope>NUCLEOTIDE SEQUENCE</scope>
    <source>
        <strain evidence="12">ECLA1</strain>
    </source>
</reference>
<evidence type="ECO:0000256" key="6">
    <source>
        <dbReference type="ARBA" id="ARBA00022741"/>
    </source>
</evidence>
<keyword evidence="7" id="KW-0255">Endonuclease</keyword>
<dbReference type="PROSITE" id="PS52020">
    <property type="entry name" value="CRESS_DNA_REP"/>
    <property type="match status" value="1"/>
</dbReference>
<evidence type="ECO:0000259" key="11">
    <source>
        <dbReference type="PROSITE" id="PS52020"/>
    </source>
</evidence>
<dbReference type="GO" id="GO:0016779">
    <property type="term" value="F:nucleotidyltransferase activity"/>
    <property type="evidence" value="ECO:0007669"/>
    <property type="project" value="UniProtKB-KW"/>
</dbReference>
<feature type="domain" description="CRESS-DNA virus Rep endonuclease" evidence="11">
    <location>
        <begin position="1"/>
        <end position="34"/>
    </location>
</feature>
<evidence type="ECO:0000313" key="12">
    <source>
        <dbReference type="EMBL" id="KAK3765293.1"/>
    </source>
</evidence>
<keyword evidence="13" id="KW-1185">Reference proteome</keyword>
<keyword evidence="9" id="KW-0190">Covalent protein-DNA linkage</keyword>
<dbReference type="Gene3D" id="3.40.1310.20">
    <property type="match status" value="1"/>
</dbReference>
<dbReference type="AlphaFoldDB" id="A0AAE0Z9E6"/>
<keyword evidence="5" id="KW-0479">Metal-binding</keyword>
<evidence type="ECO:0000256" key="8">
    <source>
        <dbReference type="ARBA" id="ARBA00022801"/>
    </source>
</evidence>
<evidence type="ECO:0000256" key="2">
    <source>
        <dbReference type="ARBA" id="ARBA00022695"/>
    </source>
</evidence>
<protein>
    <recommendedName>
        <fullName evidence="11">CRESS-DNA virus Rep endonuclease domain-containing protein</fullName>
    </recommendedName>
</protein>
<dbReference type="GO" id="GO:0016787">
    <property type="term" value="F:hydrolase activity"/>
    <property type="evidence" value="ECO:0007669"/>
    <property type="project" value="UniProtKB-KW"/>
</dbReference>
<proteinExistence type="predicted"/>
<dbReference type="Pfam" id="PF20700">
    <property type="entry name" value="Mutator"/>
    <property type="match status" value="1"/>
</dbReference>
<dbReference type="GO" id="GO:0000166">
    <property type="term" value="F:nucleotide binding"/>
    <property type="evidence" value="ECO:0007669"/>
    <property type="project" value="UniProtKB-KW"/>
</dbReference>